<evidence type="ECO:0000313" key="1">
    <source>
        <dbReference type="EMBL" id="KAK3300429.1"/>
    </source>
</evidence>
<dbReference type="PANTHER" id="PTHR38846:SF1">
    <property type="entry name" value="C3H1-TYPE DOMAIN-CONTAINING PROTEIN"/>
    <property type="match status" value="1"/>
</dbReference>
<sequence>MARKRGFRNIVKEFKTYFGDGLLDDWQRLCRDVGLNGEYSSITQCRKALRTVHVNIFDLLDAVKEGRTPPHFGTAGELAEYTLETGRVYPKKAAKKMGPVRALLRMIF</sequence>
<dbReference type="AlphaFoldDB" id="A0AAE0HPU4"/>
<dbReference type="PANTHER" id="PTHR38846">
    <property type="entry name" value="C3H1-TYPE DOMAIN-CONTAINING PROTEIN"/>
    <property type="match status" value="1"/>
</dbReference>
<comment type="caution">
    <text evidence="1">The sequence shown here is derived from an EMBL/GenBank/DDBJ whole genome shotgun (WGS) entry which is preliminary data.</text>
</comment>
<name>A0AAE0HPU4_9PEZI</name>
<dbReference type="RefSeq" id="XP_062663943.1">
    <property type="nucleotide sequence ID" value="XM_062798467.1"/>
</dbReference>
<dbReference type="Proteomes" id="UP001278766">
    <property type="component" value="Unassembled WGS sequence"/>
</dbReference>
<accession>A0AAE0HPU4</accession>
<evidence type="ECO:0000313" key="2">
    <source>
        <dbReference type="Proteomes" id="UP001278766"/>
    </source>
</evidence>
<organism evidence="1 2">
    <name type="scientific">Chaetomium fimeti</name>
    <dbReference type="NCBI Taxonomy" id="1854472"/>
    <lineage>
        <taxon>Eukaryota</taxon>
        <taxon>Fungi</taxon>
        <taxon>Dikarya</taxon>
        <taxon>Ascomycota</taxon>
        <taxon>Pezizomycotina</taxon>
        <taxon>Sordariomycetes</taxon>
        <taxon>Sordariomycetidae</taxon>
        <taxon>Sordariales</taxon>
        <taxon>Chaetomiaceae</taxon>
        <taxon>Chaetomium</taxon>
    </lineage>
</organism>
<reference evidence="1" key="2">
    <citation type="submission" date="2023-06" db="EMBL/GenBank/DDBJ databases">
        <authorList>
            <consortium name="Lawrence Berkeley National Laboratory"/>
            <person name="Haridas S."/>
            <person name="Hensen N."/>
            <person name="Bonometti L."/>
            <person name="Westerberg I."/>
            <person name="Brannstrom I.O."/>
            <person name="Guillou S."/>
            <person name="Cros-Aarteil S."/>
            <person name="Calhoun S."/>
            <person name="Kuo A."/>
            <person name="Mondo S."/>
            <person name="Pangilinan J."/>
            <person name="Riley R."/>
            <person name="Labutti K."/>
            <person name="Andreopoulos B."/>
            <person name="Lipzen A."/>
            <person name="Chen C."/>
            <person name="Yanf M."/>
            <person name="Daum C."/>
            <person name="Ng V."/>
            <person name="Clum A."/>
            <person name="Steindorff A."/>
            <person name="Ohm R."/>
            <person name="Martin F."/>
            <person name="Silar P."/>
            <person name="Natvig D."/>
            <person name="Lalanne C."/>
            <person name="Gautier V."/>
            <person name="Ament-Velasquez S.L."/>
            <person name="Kruys A."/>
            <person name="Hutchinson M.I."/>
            <person name="Powell A.J."/>
            <person name="Barry K."/>
            <person name="Miller A.N."/>
            <person name="Grigoriev I.V."/>
            <person name="Debuchy R."/>
            <person name="Gladieux P."/>
            <person name="Thoren M.H."/>
            <person name="Johannesson H."/>
        </authorList>
    </citation>
    <scope>NUCLEOTIDE SEQUENCE</scope>
    <source>
        <strain evidence="1">CBS 168.71</strain>
    </source>
</reference>
<protein>
    <submittedName>
        <fullName evidence="1">Uncharacterized protein</fullName>
    </submittedName>
</protein>
<gene>
    <name evidence="1" type="ORF">B0H64DRAFT_15286</name>
</gene>
<keyword evidence="2" id="KW-1185">Reference proteome</keyword>
<dbReference type="EMBL" id="JAUEPN010000001">
    <property type="protein sequence ID" value="KAK3300429.1"/>
    <property type="molecule type" value="Genomic_DNA"/>
</dbReference>
<dbReference type="GeneID" id="87835415"/>
<proteinExistence type="predicted"/>
<reference evidence="1" key="1">
    <citation type="journal article" date="2023" name="Mol. Phylogenet. Evol.">
        <title>Genome-scale phylogeny and comparative genomics of the fungal order Sordariales.</title>
        <authorList>
            <person name="Hensen N."/>
            <person name="Bonometti L."/>
            <person name="Westerberg I."/>
            <person name="Brannstrom I.O."/>
            <person name="Guillou S."/>
            <person name="Cros-Aarteil S."/>
            <person name="Calhoun S."/>
            <person name="Haridas S."/>
            <person name="Kuo A."/>
            <person name="Mondo S."/>
            <person name="Pangilinan J."/>
            <person name="Riley R."/>
            <person name="LaButti K."/>
            <person name="Andreopoulos B."/>
            <person name="Lipzen A."/>
            <person name="Chen C."/>
            <person name="Yan M."/>
            <person name="Daum C."/>
            <person name="Ng V."/>
            <person name="Clum A."/>
            <person name="Steindorff A."/>
            <person name="Ohm R.A."/>
            <person name="Martin F."/>
            <person name="Silar P."/>
            <person name="Natvig D.O."/>
            <person name="Lalanne C."/>
            <person name="Gautier V."/>
            <person name="Ament-Velasquez S.L."/>
            <person name="Kruys A."/>
            <person name="Hutchinson M.I."/>
            <person name="Powell A.J."/>
            <person name="Barry K."/>
            <person name="Miller A.N."/>
            <person name="Grigoriev I.V."/>
            <person name="Debuchy R."/>
            <person name="Gladieux P."/>
            <person name="Hiltunen Thoren M."/>
            <person name="Johannesson H."/>
        </authorList>
    </citation>
    <scope>NUCLEOTIDE SEQUENCE</scope>
    <source>
        <strain evidence="1">CBS 168.71</strain>
    </source>
</reference>